<dbReference type="Proteomes" id="UP001162175">
    <property type="component" value="Unassembled WGS sequence"/>
</dbReference>
<name>A0AA43U1I5_MYCAR</name>
<accession>A0AA43U1I5</accession>
<gene>
    <name evidence="1" type="ORF">DCBHLPFO_00695</name>
</gene>
<sequence length="121" mass="12836">MSTYAVPLTCKFLQFLSVEPKSKALCTSGTIDELISAPNLTVSVLASPTVMLPPNVILPSIFALPLKYKLEPVILPVTVNPPVISVLVLTFKPPACDIEAVALPSEILFNSNPVIPLAGIL</sequence>
<dbReference type="AlphaFoldDB" id="A0AA43U1I5"/>
<dbReference type="EMBL" id="JAPFAR010000017">
    <property type="protein sequence ID" value="MDI3349447.1"/>
    <property type="molecule type" value="Genomic_DNA"/>
</dbReference>
<reference evidence="1" key="1">
    <citation type="submission" date="2022-11" db="EMBL/GenBank/DDBJ databases">
        <title>Draft genome of Mycoplasma arginini isolated from fly.</title>
        <authorList>
            <person name="Severgnini M."/>
            <person name="Gioia G."/>
            <person name="Cremonesi P."/>
            <person name="Moroni P."/>
            <person name="Addis M.F."/>
            <person name="Castiglioni B."/>
        </authorList>
    </citation>
    <scope>NUCLEOTIDE SEQUENCE</scope>
    <source>
        <strain evidence="1">QMP CG1-1632</strain>
    </source>
</reference>
<proteinExistence type="predicted"/>
<evidence type="ECO:0000313" key="1">
    <source>
        <dbReference type="EMBL" id="MDI3349447.1"/>
    </source>
</evidence>
<organism evidence="1 2">
    <name type="scientific">Mycoplasmopsis arginini</name>
    <name type="common">Mycoplasma arginini</name>
    <dbReference type="NCBI Taxonomy" id="2094"/>
    <lineage>
        <taxon>Bacteria</taxon>
        <taxon>Bacillati</taxon>
        <taxon>Mycoplasmatota</taxon>
        <taxon>Mycoplasmoidales</taxon>
        <taxon>Metamycoplasmataceae</taxon>
        <taxon>Mycoplasmopsis</taxon>
    </lineage>
</organism>
<comment type="caution">
    <text evidence="1">The sequence shown here is derived from an EMBL/GenBank/DDBJ whole genome shotgun (WGS) entry which is preliminary data.</text>
</comment>
<protein>
    <submittedName>
        <fullName evidence="1">Uncharacterized protein</fullName>
    </submittedName>
</protein>
<evidence type="ECO:0000313" key="2">
    <source>
        <dbReference type="Proteomes" id="UP001162175"/>
    </source>
</evidence>